<dbReference type="STRING" id="1037660.A0A066VDN9"/>
<dbReference type="EMBL" id="JMSN01000099">
    <property type="protein sequence ID" value="KDN39832.1"/>
    <property type="molecule type" value="Genomic_DNA"/>
</dbReference>
<dbReference type="GO" id="GO:0005789">
    <property type="term" value="C:endoplasmic reticulum membrane"/>
    <property type="evidence" value="ECO:0007669"/>
    <property type="project" value="TreeGrafter"/>
</dbReference>
<accession>A0A066VDN9</accession>
<evidence type="ECO:0000313" key="7">
    <source>
        <dbReference type="EMBL" id="KDN39832.1"/>
    </source>
</evidence>
<dbReference type="Pfam" id="PF13850">
    <property type="entry name" value="ERGIC_N"/>
    <property type="match status" value="1"/>
</dbReference>
<proteinExistence type="predicted"/>
<feature type="domain" description="Endoplasmic reticulum vesicle transporter C-terminal" evidence="5">
    <location>
        <begin position="157"/>
        <end position="326"/>
    </location>
</feature>
<dbReference type="OrthoDB" id="5541786at2759"/>
<dbReference type="InterPro" id="IPR012936">
    <property type="entry name" value="Erv_C"/>
</dbReference>
<keyword evidence="3" id="KW-1133">Transmembrane helix</keyword>
<sequence>MSEKSALLDQLDNLPKIRHFDAFPKTQPLYHQRSSRGGVWTVVVSAVIFLLFCSELSNYLYKEHAYEFFVDSKVGDDMQINVDMTVAMQCHYLTIDVRDAVGDRLHVSEQEFKKDGTTFEIGHAGRLDSLPMKDLRRLKEYGSKRFAKTSHLVKDGPACRIYGSMLVKKVTGNLHITTLGHGYWSLEHTNHARGCLAYNPVAPTAIPVMNLSHVVHEFSFGPYFPNLAQPLESSVETTAEHFAVFQYFVSVVPTIYIDHRGRSLQTNQYSVTDYARVVEHNRGVPGIFIKYDIEPMTMIVRERASSLLNFLVRLASTVGGVWVCSGFAYRVTNRVGTVVKKVRDGADREVDPYEYAGGYGNASATRYAPSGSGIPNMFRTASGKIINAASSVGTGISGGRVHRKTESMQQKIMSEEGRAW</sequence>
<organism evidence="7 8">
    <name type="scientific">Tilletiaria anomala (strain ATCC 24038 / CBS 436.72 / UBC 951)</name>
    <dbReference type="NCBI Taxonomy" id="1037660"/>
    <lineage>
        <taxon>Eukaryota</taxon>
        <taxon>Fungi</taxon>
        <taxon>Dikarya</taxon>
        <taxon>Basidiomycota</taxon>
        <taxon>Ustilaginomycotina</taxon>
        <taxon>Exobasidiomycetes</taxon>
        <taxon>Georgefischeriales</taxon>
        <taxon>Tilletiariaceae</taxon>
        <taxon>Tilletiaria</taxon>
    </lineage>
</organism>
<dbReference type="FunCoup" id="A0A066VDN9">
    <property type="interactions" value="37"/>
</dbReference>
<dbReference type="InterPro" id="IPR039542">
    <property type="entry name" value="Erv_N"/>
</dbReference>
<comment type="caution">
    <text evidence="7">The sequence shown here is derived from an EMBL/GenBank/DDBJ whole genome shotgun (WGS) entry which is preliminary data.</text>
</comment>
<gene>
    <name evidence="7" type="ORF">K437DRAFT_264444</name>
</gene>
<dbReference type="GO" id="GO:0006888">
    <property type="term" value="P:endoplasmic reticulum to Golgi vesicle-mediated transport"/>
    <property type="evidence" value="ECO:0007669"/>
    <property type="project" value="TreeGrafter"/>
</dbReference>
<comment type="subcellular location">
    <subcellularLocation>
        <location evidence="1">Membrane</location>
    </subcellularLocation>
</comment>
<dbReference type="InParanoid" id="A0A066VDN9"/>
<dbReference type="GO" id="GO:0006890">
    <property type="term" value="P:retrograde vesicle-mediated transport, Golgi to endoplasmic reticulum"/>
    <property type="evidence" value="ECO:0007669"/>
    <property type="project" value="TreeGrafter"/>
</dbReference>
<dbReference type="Proteomes" id="UP000027361">
    <property type="component" value="Unassembled WGS sequence"/>
</dbReference>
<evidence type="ECO:0000256" key="2">
    <source>
        <dbReference type="ARBA" id="ARBA00022692"/>
    </source>
</evidence>
<dbReference type="Pfam" id="PF07970">
    <property type="entry name" value="COPIIcoated_ERV"/>
    <property type="match status" value="1"/>
</dbReference>
<evidence type="ECO:0000256" key="3">
    <source>
        <dbReference type="ARBA" id="ARBA00022989"/>
    </source>
</evidence>
<dbReference type="PANTHER" id="PTHR10984:SF81">
    <property type="entry name" value="ER-DERIVED VESICLES PROTEIN ERV41"/>
    <property type="match status" value="1"/>
</dbReference>
<reference evidence="7 8" key="1">
    <citation type="submission" date="2014-05" db="EMBL/GenBank/DDBJ databases">
        <title>Draft genome sequence of a rare smut relative, Tilletiaria anomala UBC 951.</title>
        <authorList>
            <consortium name="DOE Joint Genome Institute"/>
            <person name="Toome M."/>
            <person name="Kuo A."/>
            <person name="Henrissat B."/>
            <person name="Lipzen A."/>
            <person name="Tritt A."/>
            <person name="Yoshinaga Y."/>
            <person name="Zane M."/>
            <person name="Barry K."/>
            <person name="Grigoriev I.V."/>
            <person name="Spatafora J.W."/>
            <person name="Aimea M.C."/>
        </authorList>
    </citation>
    <scope>NUCLEOTIDE SEQUENCE [LARGE SCALE GENOMIC DNA]</scope>
    <source>
        <strain evidence="7 8">UBC 951</strain>
    </source>
</reference>
<dbReference type="RefSeq" id="XP_013241165.1">
    <property type="nucleotide sequence ID" value="XM_013385711.1"/>
</dbReference>
<name>A0A066VDN9_TILAU</name>
<evidence type="ECO:0000313" key="8">
    <source>
        <dbReference type="Proteomes" id="UP000027361"/>
    </source>
</evidence>
<evidence type="ECO:0000259" key="5">
    <source>
        <dbReference type="Pfam" id="PF07970"/>
    </source>
</evidence>
<protein>
    <submittedName>
        <fullName evidence="7">DUF1692-domain-containing protein</fullName>
    </submittedName>
</protein>
<keyword evidence="8" id="KW-1185">Reference proteome</keyword>
<dbReference type="GO" id="GO:0000139">
    <property type="term" value="C:Golgi membrane"/>
    <property type="evidence" value="ECO:0007669"/>
    <property type="project" value="TreeGrafter"/>
</dbReference>
<keyword evidence="4" id="KW-0472">Membrane</keyword>
<evidence type="ECO:0000256" key="1">
    <source>
        <dbReference type="ARBA" id="ARBA00004370"/>
    </source>
</evidence>
<dbReference type="InterPro" id="IPR045888">
    <property type="entry name" value="Erv"/>
</dbReference>
<dbReference type="AlphaFoldDB" id="A0A066VDN9"/>
<dbReference type="OMA" id="MTNHYLR"/>
<feature type="domain" description="Endoplasmic reticulum vesicle transporter N-terminal" evidence="6">
    <location>
        <begin position="17"/>
        <end position="104"/>
    </location>
</feature>
<dbReference type="PANTHER" id="PTHR10984">
    <property type="entry name" value="ENDOPLASMIC RETICULUM-GOLGI INTERMEDIATE COMPARTMENT PROTEIN"/>
    <property type="match status" value="1"/>
</dbReference>
<evidence type="ECO:0000259" key="6">
    <source>
        <dbReference type="Pfam" id="PF13850"/>
    </source>
</evidence>
<keyword evidence="2" id="KW-0812">Transmembrane</keyword>
<evidence type="ECO:0000256" key="4">
    <source>
        <dbReference type="ARBA" id="ARBA00023136"/>
    </source>
</evidence>
<dbReference type="GeneID" id="25265710"/>
<dbReference type="GO" id="GO:0030134">
    <property type="term" value="C:COPII-coated ER to Golgi transport vesicle"/>
    <property type="evidence" value="ECO:0007669"/>
    <property type="project" value="TreeGrafter"/>
</dbReference>
<dbReference type="HOGENOM" id="CLU_034705_2_1_1"/>